<organism evidence="8 9">
    <name type="scientific">Thiopseudomonas denitrificans</name>
    <dbReference type="NCBI Taxonomy" id="1501432"/>
    <lineage>
        <taxon>Bacteria</taxon>
        <taxon>Pseudomonadati</taxon>
        <taxon>Pseudomonadota</taxon>
        <taxon>Gammaproteobacteria</taxon>
        <taxon>Pseudomonadales</taxon>
        <taxon>Pseudomonadaceae</taxon>
        <taxon>Thiopseudomonas</taxon>
    </lineage>
</organism>
<dbReference type="InterPro" id="IPR050104">
    <property type="entry name" value="FMN-dep_NADH:Q_OxRdtase_AzoR1"/>
</dbReference>
<dbReference type="InterPro" id="IPR003680">
    <property type="entry name" value="Flavodoxin_fold"/>
</dbReference>
<keyword evidence="2 6" id="KW-0288">FMN</keyword>
<dbReference type="Proteomes" id="UP000294575">
    <property type="component" value="Unassembled WGS sequence"/>
</dbReference>
<evidence type="ECO:0000256" key="5">
    <source>
        <dbReference type="ARBA" id="ARBA00048542"/>
    </source>
</evidence>
<dbReference type="GO" id="GO:0009055">
    <property type="term" value="F:electron transfer activity"/>
    <property type="evidence" value="ECO:0007669"/>
    <property type="project" value="UniProtKB-UniRule"/>
</dbReference>
<dbReference type="OrthoDB" id="9787136at2"/>
<dbReference type="PANTHER" id="PTHR43741">
    <property type="entry name" value="FMN-DEPENDENT NADH-AZOREDUCTASE 1"/>
    <property type="match status" value="1"/>
</dbReference>
<dbReference type="GO" id="GO:0016655">
    <property type="term" value="F:oxidoreductase activity, acting on NAD(P)H, quinone or similar compound as acceptor"/>
    <property type="evidence" value="ECO:0007669"/>
    <property type="project" value="InterPro"/>
</dbReference>
<name>A0A4R6TXY8_9GAMM</name>
<dbReference type="InterPro" id="IPR023048">
    <property type="entry name" value="NADH:quinone_OxRdtase_FMN_depd"/>
</dbReference>
<comment type="catalytic activity">
    <reaction evidence="5">
        <text>N,N-dimethyl-1,4-phenylenediamine + anthranilate + 2 NAD(+) = 2-(4-dimethylaminophenyl)diazenylbenzoate + 2 NADH + 2 H(+)</text>
        <dbReference type="Rhea" id="RHEA:55872"/>
        <dbReference type="ChEBI" id="CHEBI:15378"/>
        <dbReference type="ChEBI" id="CHEBI:15783"/>
        <dbReference type="ChEBI" id="CHEBI:16567"/>
        <dbReference type="ChEBI" id="CHEBI:57540"/>
        <dbReference type="ChEBI" id="CHEBI:57945"/>
        <dbReference type="ChEBI" id="CHEBI:71579"/>
        <dbReference type="EC" id="1.7.1.17"/>
    </reaction>
    <physiologicalReaction direction="right-to-left" evidence="5">
        <dbReference type="Rhea" id="RHEA:55874"/>
    </physiologicalReaction>
</comment>
<evidence type="ECO:0000256" key="1">
    <source>
        <dbReference type="ARBA" id="ARBA00022630"/>
    </source>
</evidence>
<evidence type="ECO:0000256" key="2">
    <source>
        <dbReference type="ARBA" id="ARBA00022643"/>
    </source>
</evidence>
<dbReference type="SUPFAM" id="SSF52218">
    <property type="entry name" value="Flavoproteins"/>
    <property type="match status" value="1"/>
</dbReference>
<keyword evidence="3 6" id="KW-0560">Oxidoreductase</keyword>
<evidence type="ECO:0000259" key="7">
    <source>
        <dbReference type="Pfam" id="PF02525"/>
    </source>
</evidence>
<dbReference type="HAMAP" id="MF_01216">
    <property type="entry name" value="Azoreductase_type1"/>
    <property type="match status" value="1"/>
</dbReference>
<dbReference type="InterPro" id="IPR029039">
    <property type="entry name" value="Flavoprotein-like_sf"/>
</dbReference>
<dbReference type="RefSeq" id="WP_101495865.1">
    <property type="nucleotide sequence ID" value="NZ_LNJZ01000003.1"/>
</dbReference>
<dbReference type="EC" id="1.7.1.17" evidence="6"/>
<evidence type="ECO:0000256" key="4">
    <source>
        <dbReference type="ARBA" id="ARBA00023027"/>
    </source>
</evidence>
<dbReference type="Gene3D" id="3.40.50.360">
    <property type="match status" value="1"/>
</dbReference>
<gene>
    <name evidence="6" type="primary">azoR</name>
    <name evidence="8" type="ORF">DFQ45_10823</name>
</gene>
<dbReference type="Pfam" id="PF02525">
    <property type="entry name" value="Flavodoxin_2"/>
    <property type="match status" value="1"/>
</dbReference>
<comment type="similarity">
    <text evidence="6">Belongs to the azoreductase type 1 family.</text>
</comment>
<dbReference type="GO" id="GO:0016652">
    <property type="term" value="F:oxidoreductase activity, acting on NAD(P)H as acceptor"/>
    <property type="evidence" value="ECO:0007669"/>
    <property type="project" value="UniProtKB-UniRule"/>
</dbReference>
<keyword evidence="9" id="KW-1185">Reference proteome</keyword>
<evidence type="ECO:0000256" key="3">
    <source>
        <dbReference type="ARBA" id="ARBA00023002"/>
    </source>
</evidence>
<evidence type="ECO:0000256" key="6">
    <source>
        <dbReference type="HAMAP-Rule" id="MF_01216"/>
    </source>
</evidence>
<protein>
    <recommendedName>
        <fullName evidence="6">FMN dependent NADH:quinone oxidoreductase</fullName>
        <ecNumber evidence="6">1.6.5.-</ecNumber>
    </recommendedName>
    <alternativeName>
        <fullName evidence="6">Azo-dye reductase</fullName>
    </alternativeName>
    <alternativeName>
        <fullName evidence="6">FMN-dependent NADH-azo compound oxidoreductase</fullName>
    </alternativeName>
    <alternativeName>
        <fullName evidence="6">FMN-dependent NADH-azoreductase</fullName>
        <ecNumber evidence="6">1.7.1.17</ecNumber>
    </alternativeName>
</protein>
<dbReference type="EC" id="1.6.5.-" evidence="6"/>
<comment type="caution">
    <text evidence="6">Lacks conserved residue(s) required for the propagation of feature annotation.</text>
</comment>
<comment type="function">
    <text evidence="6">Quinone reductase that provides resistance to thiol-specific stress caused by electrophilic quinones.</text>
</comment>
<evidence type="ECO:0000313" key="9">
    <source>
        <dbReference type="Proteomes" id="UP000294575"/>
    </source>
</evidence>
<feature type="binding site" evidence="6">
    <location>
        <begin position="95"/>
        <end position="98"/>
    </location>
    <ligand>
        <name>FMN</name>
        <dbReference type="ChEBI" id="CHEBI:58210"/>
    </ligand>
</feature>
<comment type="catalytic activity">
    <reaction evidence="6">
        <text>2 a quinone + NADH + H(+) = 2 a 1,4-benzosemiquinone + NAD(+)</text>
        <dbReference type="Rhea" id="RHEA:65952"/>
        <dbReference type="ChEBI" id="CHEBI:15378"/>
        <dbReference type="ChEBI" id="CHEBI:57540"/>
        <dbReference type="ChEBI" id="CHEBI:57945"/>
        <dbReference type="ChEBI" id="CHEBI:132124"/>
        <dbReference type="ChEBI" id="CHEBI:134225"/>
    </reaction>
</comment>
<keyword evidence="1 6" id="KW-0285">Flavoprotein</keyword>
<dbReference type="EMBL" id="SNYK01000008">
    <property type="protein sequence ID" value="TDQ37243.1"/>
    <property type="molecule type" value="Genomic_DNA"/>
</dbReference>
<comment type="caution">
    <text evidence="8">The sequence shown here is derived from an EMBL/GenBank/DDBJ whole genome shotgun (WGS) entry which is preliminary data.</text>
</comment>
<comment type="subunit">
    <text evidence="6">Homodimer.</text>
</comment>
<keyword evidence="4 6" id="KW-0520">NAD</keyword>
<evidence type="ECO:0000313" key="8">
    <source>
        <dbReference type="EMBL" id="TDQ37243.1"/>
    </source>
</evidence>
<dbReference type="AlphaFoldDB" id="A0A4R6TXY8"/>
<feature type="domain" description="Flavodoxin-like fold" evidence="7">
    <location>
        <begin position="1"/>
        <end position="196"/>
    </location>
</feature>
<comment type="cofactor">
    <cofactor evidence="6">
        <name>FMN</name>
        <dbReference type="ChEBI" id="CHEBI:58210"/>
    </cofactor>
    <text evidence="6">Binds 1 FMN per subunit.</text>
</comment>
<feature type="binding site" evidence="6">
    <location>
        <position position="9"/>
    </location>
    <ligand>
        <name>FMN</name>
        <dbReference type="ChEBI" id="CHEBI:58210"/>
    </ligand>
</feature>
<reference evidence="8 9" key="1">
    <citation type="submission" date="2019-03" db="EMBL/GenBank/DDBJ databases">
        <title>Genomic Encyclopedia of Type Strains, Phase IV (KMG-IV): sequencing the most valuable type-strain genomes for metagenomic binning, comparative biology and taxonomic classification.</title>
        <authorList>
            <person name="Goeker M."/>
        </authorList>
    </citation>
    <scope>NUCLEOTIDE SEQUENCE [LARGE SCALE GENOMIC DNA]</scope>
    <source>
        <strain evidence="8 9">DSM 28679</strain>
    </source>
</reference>
<sequence length="201" mass="22000">MKILQINGSARSEGAHSTTIANRISERLLQEHPAAQLEVLDLSVNPVRVFDEAAIQALFTPAEARTAQQQERAAHSMALVARLQQADVLVLGVPMYNFGISSQLKDWIDNVSLNQVTFRYTANGPEGLLKNKRALVGFARGGLYRGTEADTQTPYFRAWLKFVGIEDVQFVYAEGLNMGEEASQAGFAAAEQDLATALAQF</sequence>
<comment type="function">
    <text evidence="6">Also exhibits azoreductase activity. Catalyzes the reductive cleavage of the azo bond in aromatic azo compounds to the corresponding amines.</text>
</comment>
<dbReference type="GO" id="GO:0010181">
    <property type="term" value="F:FMN binding"/>
    <property type="evidence" value="ECO:0007669"/>
    <property type="project" value="UniProtKB-UniRule"/>
</dbReference>
<accession>A0A4R6TXY8</accession>
<proteinExistence type="inferred from homology"/>
<dbReference type="PANTHER" id="PTHR43741:SF2">
    <property type="entry name" value="FMN-DEPENDENT NADH:QUINONE OXIDOREDUCTASE"/>
    <property type="match status" value="1"/>
</dbReference>